<keyword evidence="2" id="KW-0472">Membrane</keyword>
<evidence type="ECO:0000259" key="3">
    <source>
        <dbReference type="Pfam" id="PF08212"/>
    </source>
</evidence>
<keyword evidence="2" id="KW-0998">Cell outer membrane</keyword>
<dbReference type="EMBL" id="LXPS01000004">
    <property type="protein sequence ID" value="OAE48901.1"/>
    <property type="molecule type" value="Genomic_DNA"/>
</dbReference>
<protein>
    <recommendedName>
        <fullName evidence="2">Outer membrane lipoprotein Blc</fullName>
    </recommendedName>
</protein>
<evidence type="ECO:0000313" key="4">
    <source>
        <dbReference type="EMBL" id="OAE48901.1"/>
    </source>
</evidence>
<comment type="similarity">
    <text evidence="1 2">Belongs to the calycin superfamily. Lipocalin family.</text>
</comment>
<evidence type="ECO:0000256" key="1">
    <source>
        <dbReference type="ARBA" id="ARBA00006889"/>
    </source>
</evidence>
<reference evidence="4 5" key="1">
    <citation type="submission" date="2016-05" db="EMBL/GenBank/DDBJ databases">
        <authorList>
            <person name="Lavstsen T."/>
            <person name="Jespersen J.S."/>
        </authorList>
    </citation>
    <scope>NUCLEOTIDE SEQUENCE [LARGE SCALE GENOMIC DNA]</scope>
    <source>
        <strain evidence="4 5">KCJ1736</strain>
    </source>
</reference>
<dbReference type="Proteomes" id="UP000077098">
    <property type="component" value="Unassembled WGS sequence"/>
</dbReference>
<dbReference type="GO" id="GO:0009279">
    <property type="term" value="C:cell outer membrane"/>
    <property type="evidence" value="ECO:0007669"/>
    <property type="project" value="UniProtKB-SubCell"/>
</dbReference>
<dbReference type="InterPro" id="IPR047202">
    <property type="entry name" value="Lipocalin_Blc-like_dom"/>
</dbReference>
<dbReference type="AlphaFoldDB" id="A0A176XI92"/>
<evidence type="ECO:0000313" key="5">
    <source>
        <dbReference type="Proteomes" id="UP000077098"/>
    </source>
</evidence>
<evidence type="ECO:0000256" key="2">
    <source>
        <dbReference type="PIRNR" id="PIRNR036893"/>
    </source>
</evidence>
<dbReference type="SUPFAM" id="SSF50814">
    <property type="entry name" value="Lipocalins"/>
    <property type="match status" value="1"/>
</dbReference>
<feature type="chain" id="PRO_5013436379" description="Outer membrane lipoprotein Blc" evidence="2">
    <location>
        <begin position="17"/>
        <end position="177"/>
    </location>
</feature>
<comment type="subcellular location">
    <subcellularLocation>
        <location evidence="2">Cell outer membrane</location>
    </subcellularLocation>
</comment>
<dbReference type="InterPro" id="IPR000566">
    <property type="entry name" value="Lipocln_cytosolic_FA-bd_dom"/>
</dbReference>
<dbReference type="CDD" id="cd19438">
    <property type="entry name" value="lipocalin_Blc-like"/>
    <property type="match status" value="1"/>
</dbReference>
<comment type="function">
    <text evidence="2">Involved in the storage or transport of lipids necessary for membrane maintenance under stressful conditions. Displays a binding preference for lysophospholipids.</text>
</comment>
<accession>A0A176XI92</accession>
<dbReference type="PROSITE" id="PS00213">
    <property type="entry name" value="LIPOCALIN"/>
    <property type="match status" value="1"/>
</dbReference>
<dbReference type="InterPro" id="IPR012674">
    <property type="entry name" value="Calycin"/>
</dbReference>
<dbReference type="Gene3D" id="2.40.128.20">
    <property type="match status" value="1"/>
</dbReference>
<dbReference type="Pfam" id="PF08212">
    <property type="entry name" value="Lipocalin_2"/>
    <property type="match status" value="1"/>
</dbReference>
<dbReference type="InterPro" id="IPR022272">
    <property type="entry name" value="Lipocalin_CS"/>
</dbReference>
<comment type="caution">
    <text evidence="4">The sequence shown here is derived from an EMBL/GenBank/DDBJ whole genome shotgun (WGS) entry which is preliminary data.</text>
</comment>
<dbReference type="InterPro" id="IPR002446">
    <property type="entry name" value="Lipocalin_bac"/>
</dbReference>
<gene>
    <name evidence="4" type="ORF">A7J57_20345</name>
</gene>
<dbReference type="GO" id="GO:0008289">
    <property type="term" value="F:lipid binding"/>
    <property type="evidence" value="ECO:0007669"/>
    <property type="project" value="UniProtKB-UniRule"/>
</dbReference>
<feature type="signal peptide" evidence="2">
    <location>
        <begin position="1"/>
        <end position="16"/>
    </location>
</feature>
<keyword evidence="2" id="KW-0732">Signal</keyword>
<dbReference type="PANTHER" id="PTHR10612:SF34">
    <property type="entry name" value="APOLIPOPROTEIN D"/>
    <property type="match status" value="1"/>
</dbReference>
<dbReference type="PIRSF" id="PIRSF036893">
    <property type="entry name" value="Lipocalin_ApoD"/>
    <property type="match status" value="1"/>
</dbReference>
<dbReference type="PROSITE" id="PS51257">
    <property type="entry name" value="PROKAR_LIPOPROTEIN"/>
    <property type="match status" value="1"/>
</dbReference>
<keyword evidence="2" id="KW-0449">Lipoprotein</keyword>
<dbReference type="InterPro" id="IPR022271">
    <property type="entry name" value="Lipocalin_ApoD"/>
</dbReference>
<dbReference type="PRINTS" id="PR01171">
    <property type="entry name" value="BCTLIPOCALIN"/>
</dbReference>
<feature type="domain" description="Lipocalin/cytosolic fatty-acid binding" evidence="3">
    <location>
        <begin position="36"/>
        <end position="176"/>
    </location>
</feature>
<sequence length="177" mass="19786">MKLNIAIITILGAVLAACSLVGPGGNPSVPQPVKSVEINRYLGRWFELARYENQFEHDCEAVAADYSLRKDGMVRVLNTCREGGITGKRKESEGRAKTVPGSGNAKLKVSFFGPLYSDYWILDHAADYSWSIVGEPSGRYLWILTRAPKPPKKTRNMLVERAKALGYDVDMLRWTQH</sequence>
<dbReference type="PANTHER" id="PTHR10612">
    <property type="entry name" value="APOLIPOPROTEIN D"/>
    <property type="match status" value="1"/>
</dbReference>
<comment type="subunit">
    <text evidence="2">Homodimer.</text>
</comment>
<keyword evidence="2" id="KW-0446">Lipid-binding</keyword>
<organism evidence="4 5">
    <name type="scientific">Agrobacterium tumefaciens</name>
    <dbReference type="NCBI Taxonomy" id="358"/>
    <lineage>
        <taxon>Bacteria</taxon>
        <taxon>Pseudomonadati</taxon>
        <taxon>Pseudomonadota</taxon>
        <taxon>Alphaproteobacteria</taxon>
        <taxon>Hyphomicrobiales</taxon>
        <taxon>Rhizobiaceae</taxon>
        <taxon>Rhizobium/Agrobacterium group</taxon>
        <taxon>Agrobacterium</taxon>
        <taxon>Agrobacterium tumefaciens complex</taxon>
    </lineage>
</organism>
<name>A0A176XI92_AGRTU</name>
<dbReference type="GO" id="GO:0006950">
    <property type="term" value="P:response to stress"/>
    <property type="evidence" value="ECO:0007669"/>
    <property type="project" value="UniProtKB-ARBA"/>
</dbReference>
<proteinExistence type="inferred from homology"/>